<organism evidence="2 3">
    <name type="scientific">Popillia japonica</name>
    <name type="common">Japanese beetle</name>
    <dbReference type="NCBI Taxonomy" id="7064"/>
    <lineage>
        <taxon>Eukaryota</taxon>
        <taxon>Metazoa</taxon>
        <taxon>Ecdysozoa</taxon>
        <taxon>Arthropoda</taxon>
        <taxon>Hexapoda</taxon>
        <taxon>Insecta</taxon>
        <taxon>Pterygota</taxon>
        <taxon>Neoptera</taxon>
        <taxon>Endopterygota</taxon>
        <taxon>Coleoptera</taxon>
        <taxon>Polyphaga</taxon>
        <taxon>Scarabaeiformia</taxon>
        <taxon>Scarabaeidae</taxon>
        <taxon>Rutelinae</taxon>
        <taxon>Popillia</taxon>
    </lineage>
</organism>
<sequence length="142" mass="15864">MGGMKDNKQRDSGIQPKQNIHIQGNNLHHATDKQQLGNKPHHDDDGVRAITDILRQSVELQRQEKDADGMGNKAFLESILQFLDKMSDEIVMEARMHIMQVVQAAMKKSARSDIEVQPTTPASTSAQSDISTVASIYSFYDL</sequence>
<name>A0AAW1N1K0_POPJA</name>
<proteinExistence type="predicted"/>
<protein>
    <submittedName>
        <fullName evidence="2">BESS motif</fullName>
    </submittedName>
</protein>
<dbReference type="Proteomes" id="UP001458880">
    <property type="component" value="Unassembled WGS sequence"/>
</dbReference>
<evidence type="ECO:0000313" key="2">
    <source>
        <dbReference type="EMBL" id="KAK9752445.1"/>
    </source>
</evidence>
<dbReference type="AlphaFoldDB" id="A0AAW1N1K0"/>
<dbReference type="EMBL" id="JASPKY010000020">
    <property type="protein sequence ID" value="KAK9752445.1"/>
    <property type="molecule type" value="Genomic_DNA"/>
</dbReference>
<reference evidence="2 3" key="1">
    <citation type="journal article" date="2024" name="BMC Genomics">
        <title>De novo assembly and annotation of Popillia japonica's genome with initial clues to its potential as an invasive pest.</title>
        <authorList>
            <person name="Cucini C."/>
            <person name="Boschi S."/>
            <person name="Funari R."/>
            <person name="Cardaioli E."/>
            <person name="Iannotti N."/>
            <person name="Marturano G."/>
            <person name="Paoli F."/>
            <person name="Bruttini M."/>
            <person name="Carapelli A."/>
            <person name="Frati F."/>
            <person name="Nardi F."/>
        </authorList>
    </citation>
    <scope>NUCLEOTIDE SEQUENCE [LARGE SCALE GENOMIC DNA]</scope>
    <source>
        <strain evidence="2">DMR45628</strain>
    </source>
</reference>
<feature type="compositionally biased region" description="Basic and acidic residues" evidence="1">
    <location>
        <begin position="1"/>
        <end position="11"/>
    </location>
</feature>
<comment type="caution">
    <text evidence="2">The sequence shown here is derived from an EMBL/GenBank/DDBJ whole genome shotgun (WGS) entry which is preliminary data.</text>
</comment>
<feature type="compositionally biased region" description="Polar residues" evidence="1">
    <location>
        <begin position="15"/>
        <end position="37"/>
    </location>
</feature>
<feature type="region of interest" description="Disordered" evidence="1">
    <location>
        <begin position="1"/>
        <end position="47"/>
    </location>
</feature>
<keyword evidence="3" id="KW-1185">Reference proteome</keyword>
<evidence type="ECO:0000256" key="1">
    <source>
        <dbReference type="SAM" id="MobiDB-lite"/>
    </source>
</evidence>
<evidence type="ECO:0000313" key="3">
    <source>
        <dbReference type="Proteomes" id="UP001458880"/>
    </source>
</evidence>
<accession>A0AAW1N1K0</accession>
<gene>
    <name evidence="2" type="ORF">QE152_g4173</name>
</gene>